<reference evidence="1 2" key="1">
    <citation type="submission" date="2017-01" db="EMBL/GenBank/DDBJ databases">
        <title>The cable genome- insights into the physiology and evolution of filamentous bacteria capable of sulfide oxidation via long distance electron transfer.</title>
        <authorList>
            <person name="Schreiber L."/>
            <person name="Bjerg J.T."/>
            <person name="Boggild A."/>
            <person name="Van De Vossenberg J."/>
            <person name="Meysman F."/>
            <person name="Nielsen L.P."/>
            <person name="Schramm A."/>
            <person name="Kjeldsen K.U."/>
        </authorList>
    </citation>
    <scope>NUCLEOTIDE SEQUENCE [LARGE SCALE GENOMIC DNA]</scope>
    <source>
        <strain evidence="1">MCF</strain>
    </source>
</reference>
<dbReference type="Proteomes" id="UP000287853">
    <property type="component" value="Unassembled WGS sequence"/>
</dbReference>
<accession>A0A444J052</accession>
<gene>
    <name evidence="1" type="ORF">H206_03098</name>
</gene>
<evidence type="ECO:0000313" key="1">
    <source>
        <dbReference type="EMBL" id="RWX46402.1"/>
    </source>
</evidence>
<dbReference type="AlphaFoldDB" id="A0A444J052"/>
<proteinExistence type="predicted"/>
<protein>
    <submittedName>
        <fullName evidence="1">Uncharacterized protein</fullName>
    </submittedName>
</protein>
<name>A0A444J052_9BACT</name>
<keyword evidence="2" id="KW-1185">Reference proteome</keyword>
<comment type="caution">
    <text evidence="1">The sequence shown here is derived from an EMBL/GenBank/DDBJ whole genome shotgun (WGS) entry which is preliminary data.</text>
</comment>
<evidence type="ECO:0000313" key="2">
    <source>
        <dbReference type="Proteomes" id="UP000287853"/>
    </source>
</evidence>
<dbReference type="EMBL" id="MTKO01000065">
    <property type="protein sequence ID" value="RWX46402.1"/>
    <property type="molecule type" value="Genomic_DNA"/>
</dbReference>
<organism evidence="1 2">
    <name type="scientific">Candidatus Electrothrix aarhusensis</name>
    <dbReference type="NCBI Taxonomy" id="1859131"/>
    <lineage>
        <taxon>Bacteria</taxon>
        <taxon>Pseudomonadati</taxon>
        <taxon>Thermodesulfobacteriota</taxon>
        <taxon>Desulfobulbia</taxon>
        <taxon>Desulfobulbales</taxon>
        <taxon>Desulfobulbaceae</taxon>
        <taxon>Candidatus Electrothrix</taxon>
    </lineage>
</organism>
<sequence>MLSVQESINTDSLKYADYVNVIPMLYQLKKGIIMNFCKFPVYFFMLSFAVMSAGCVPNPDAKNLNSLNNVNQNKFNELESISIELAWYDDYDPSPLTSFFRFLVPTVFAALPPEYQDHYQLNLSFDHNSKTISDTYKHFTGLDRSAMTTSTRVRESEVYNKISQYMEGIYLCQGTTALENQGWVGPAQPLINITFAETTISNILFSGNPLATSDTMELCSRDFGEYLLSLMDDRREALKGGSAIKI</sequence>